<proteinExistence type="predicted"/>
<dbReference type="Proteomes" id="UP001501303">
    <property type="component" value="Unassembled WGS sequence"/>
</dbReference>
<keyword evidence="2" id="KW-1185">Reference proteome</keyword>
<protein>
    <submittedName>
        <fullName evidence="1">Uncharacterized protein</fullName>
    </submittedName>
</protein>
<name>A0ABN2PXV0_9ACTN</name>
<dbReference type="EMBL" id="BAAAMJ010000072">
    <property type="protein sequence ID" value="GAA1933213.1"/>
    <property type="molecule type" value="Genomic_DNA"/>
</dbReference>
<dbReference type="RefSeq" id="WP_344266007.1">
    <property type="nucleotide sequence ID" value="NZ_BAAAMJ010000072.1"/>
</dbReference>
<comment type="caution">
    <text evidence="1">The sequence shown here is derived from an EMBL/GenBank/DDBJ whole genome shotgun (WGS) entry which is preliminary data.</text>
</comment>
<accession>A0ABN2PXV0</accession>
<sequence length="101" mass="10974">MSEIDNEAFFGAVLKALACTRNHNPDPAEHASGVRAPAASIRELEKESGGRPLTRAEAEQVLAWLESTFHAKRTPEEERRHYLTRIAEVSGLPVVPAAVSG</sequence>
<gene>
    <name evidence="1" type="ORF">GCM10009716_45510</name>
</gene>
<evidence type="ECO:0000313" key="2">
    <source>
        <dbReference type="Proteomes" id="UP001501303"/>
    </source>
</evidence>
<reference evidence="1 2" key="1">
    <citation type="journal article" date="2019" name="Int. J. Syst. Evol. Microbiol.">
        <title>The Global Catalogue of Microorganisms (GCM) 10K type strain sequencing project: providing services to taxonomists for standard genome sequencing and annotation.</title>
        <authorList>
            <consortium name="The Broad Institute Genomics Platform"/>
            <consortium name="The Broad Institute Genome Sequencing Center for Infectious Disease"/>
            <person name="Wu L."/>
            <person name="Ma J."/>
        </authorList>
    </citation>
    <scope>NUCLEOTIDE SEQUENCE [LARGE SCALE GENOMIC DNA]</scope>
    <source>
        <strain evidence="1 2">JCM 13581</strain>
    </source>
</reference>
<organism evidence="1 2">
    <name type="scientific">Streptomyces sodiiphilus</name>
    <dbReference type="NCBI Taxonomy" id="226217"/>
    <lineage>
        <taxon>Bacteria</taxon>
        <taxon>Bacillati</taxon>
        <taxon>Actinomycetota</taxon>
        <taxon>Actinomycetes</taxon>
        <taxon>Kitasatosporales</taxon>
        <taxon>Streptomycetaceae</taxon>
        <taxon>Streptomyces</taxon>
    </lineage>
</organism>
<evidence type="ECO:0000313" key="1">
    <source>
        <dbReference type="EMBL" id="GAA1933213.1"/>
    </source>
</evidence>